<dbReference type="Pfam" id="PF00394">
    <property type="entry name" value="Cu-oxidase"/>
    <property type="match status" value="1"/>
</dbReference>
<dbReference type="CDD" id="cd13857">
    <property type="entry name" value="CuRO_1_Diphenol_Ox"/>
    <property type="match status" value="1"/>
</dbReference>
<dbReference type="FunFam" id="2.60.40.420:FF:000071">
    <property type="entry name" value="Conidial pigment biosynthesis oxidase Abr1/brown 1"/>
    <property type="match status" value="1"/>
</dbReference>
<evidence type="ECO:0000313" key="10">
    <source>
        <dbReference type="EMBL" id="KAK0977704.1"/>
    </source>
</evidence>
<dbReference type="InterPro" id="IPR008972">
    <property type="entry name" value="Cupredoxin"/>
</dbReference>
<reference evidence="10" key="1">
    <citation type="submission" date="2023-06" db="EMBL/GenBank/DDBJ databases">
        <title>Black Yeasts Isolated from many extreme environments.</title>
        <authorList>
            <person name="Coleine C."/>
            <person name="Stajich J.E."/>
            <person name="Selbmann L."/>
        </authorList>
    </citation>
    <scope>NUCLEOTIDE SEQUENCE</scope>
    <source>
        <strain evidence="10">CCFEE 5200</strain>
    </source>
</reference>
<organism evidence="10 11">
    <name type="scientific">Friedmanniomyces endolithicus</name>
    <dbReference type="NCBI Taxonomy" id="329885"/>
    <lineage>
        <taxon>Eukaryota</taxon>
        <taxon>Fungi</taxon>
        <taxon>Dikarya</taxon>
        <taxon>Ascomycota</taxon>
        <taxon>Pezizomycotina</taxon>
        <taxon>Dothideomycetes</taxon>
        <taxon>Dothideomycetidae</taxon>
        <taxon>Mycosphaerellales</taxon>
        <taxon>Teratosphaeriaceae</taxon>
        <taxon>Friedmanniomyces</taxon>
    </lineage>
</organism>
<dbReference type="Pfam" id="PF07731">
    <property type="entry name" value="Cu-oxidase_2"/>
    <property type="match status" value="1"/>
</dbReference>
<dbReference type="SUPFAM" id="SSF49503">
    <property type="entry name" value="Cupredoxins"/>
    <property type="match status" value="3"/>
</dbReference>
<keyword evidence="6" id="KW-1133">Transmembrane helix</keyword>
<dbReference type="InterPro" id="IPR033138">
    <property type="entry name" value="Cu_oxidase_CS"/>
</dbReference>
<dbReference type="PANTHER" id="PTHR11709">
    <property type="entry name" value="MULTI-COPPER OXIDASE"/>
    <property type="match status" value="1"/>
</dbReference>
<dbReference type="GO" id="GO:0016491">
    <property type="term" value="F:oxidoreductase activity"/>
    <property type="evidence" value="ECO:0007669"/>
    <property type="project" value="UniProtKB-KW"/>
</dbReference>
<evidence type="ECO:0000256" key="4">
    <source>
        <dbReference type="ARBA" id="ARBA00023008"/>
    </source>
</evidence>
<dbReference type="AlphaFoldDB" id="A0AAN6QPR8"/>
<evidence type="ECO:0000259" key="9">
    <source>
        <dbReference type="Pfam" id="PF07732"/>
    </source>
</evidence>
<dbReference type="GO" id="GO:0005507">
    <property type="term" value="F:copper ion binding"/>
    <property type="evidence" value="ECO:0007669"/>
    <property type="project" value="InterPro"/>
</dbReference>
<dbReference type="Pfam" id="PF07732">
    <property type="entry name" value="Cu-oxidase_3"/>
    <property type="match status" value="1"/>
</dbReference>
<dbReference type="EMBL" id="JAUJLE010000132">
    <property type="protein sequence ID" value="KAK0977704.1"/>
    <property type="molecule type" value="Genomic_DNA"/>
</dbReference>
<feature type="domain" description="Plastocyanin-like" evidence="8">
    <location>
        <begin position="606"/>
        <end position="731"/>
    </location>
</feature>
<keyword evidence="11" id="KW-1185">Reference proteome</keyword>
<gene>
    <name evidence="10" type="ORF">LTR91_013192</name>
</gene>
<feature type="transmembrane region" description="Helical" evidence="6">
    <location>
        <begin position="143"/>
        <end position="166"/>
    </location>
</feature>
<dbReference type="Gene3D" id="2.60.40.420">
    <property type="entry name" value="Cupredoxins - blue copper proteins"/>
    <property type="match status" value="3"/>
</dbReference>
<feature type="domain" description="Plastocyanin-like" evidence="9">
    <location>
        <begin position="211"/>
        <end position="324"/>
    </location>
</feature>
<evidence type="ECO:0000256" key="1">
    <source>
        <dbReference type="ARBA" id="ARBA00010609"/>
    </source>
</evidence>
<keyword evidence="3" id="KW-0560">Oxidoreductase</keyword>
<dbReference type="InterPro" id="IPR002355">
    <property type="entry name" value="Cu_oxidase_Cu_BS"/>
</dbReference>
<evidence type="ECO:0000256" key="5">
    <source>
        <dbReference type="SAM" id="MobiDB-lite"/>
    </source>
</evidence>
<comment type="similarity">
    <text evidence="1">Belongs to the multicopper oxidase family.</text>
</comment>
<keyword evidence="4" id="KW-0186">Copper</keyword>
<dbReference type="Proteomes" id="UP001175353">
    <property type="component" value="Unassembled WGS sequence"/>
</dbReference>
<accession>A0AAN6QPR8</accession>
<proteinExistence type="inferred from homology"/>
<dbReference type="InterPro" id="IPR011706">
    <property type="entry name" value="Cu-oxidase_C"/>
</dbReference>
<sequence>MHSASSHVIDNILFVGKESGGGSDEDWPLSDVSGTLHRGERSVRTYNRHGEDRFQLVLRARGHSPRELLRMHGETIILQQGGVIVIELMGTHGENDNLELDEDISSVSRRSSIADQEQGLLGGKEGRDSEYSRDRATITRKPWHWRLCLGIGGTALLVVVISIWFLRNLSHNVTDAVAKASSIQTNDYILDQDWDFDAPPRRREYTWTVRDQVHNPDGVYRPMMLVNTQFPGPLIEVNEGDTIVVHVDNQAVNATSLHWHGIYQNGTPHMDGTVGITQCPIAPGGKFTYEFTILGQSGTYWWHAHQGVQSSDGMHGPLVIHSRSEKKSQTIAYSSDRILMVADHYHELSSALLWQYLKPDMENMEPIPDSALLNGRTIRDCDDLPQRHCDNSTTNFGYPTLDLASGKSHRVRIINVGAFAEFQVQIDEHELAVIEVDGTAVTPINYHRININPGQRYSVIINTSVSGADAFWLRARMITRCFKGRSETLKPDVYGVVRYDTASDQTPTSTDWEEKLDLECRDMNTTELKPLNVAAAPTKADAFFHFRANFEIGDWRLSRGVFDSSSWRANARSPSLLRTIDGLAEANASSAPPASLGDGAGTAFINDVAFHKPRESVLQTTGIQTIDILISNFDDGNHPMHLHGYKYFVLAQGHGYPPMKSVLDGITRENIQPLYDSLDLSNPLRRDTASVEGYGWMLLRLVADNAGMWAFHCHLSWHTEAGLLMQFLTRSDELAKIGVPEANRALCAAEGVERGMGPKDEDYRDFAE</sequence>
<dbReference type="InterPro" id="IPR011707">
    <property type="entry name" value="Cu-oxidase-like_N"/>
</dbReference>
<evidence type="ECO:0000259" key="7">
    <source>
        <dbReference type="Pfam" id="PF00394"/>
    </source>
</evidence>
<dbReference type="PROSITE" id="PS00080">
    <property type="entry name" value="MULTICOPPER_OXIDASE2"/>
    <property type="match status" value="1"/>
</dbReference>
<name>A0AAN6QPR8_9PEZI</name>
<evidence type="ECO:0000256" key="6">
    <source>
        <dbReference type="SAM" id="Phobius"/>
    </source>
</evidence>
<feature type="domain" description="Plastocyanin-like" evidence="7">
    <location>
        <begin position="337"/>
        <end position="499"/>
    </location>
</feature>
<keyword evidence="6" id="KW-0812">Transmembrane</keyword>
<dbReference type="PANTHER" id="PTHR11709:SF414">
    <property type="entry name" value="ADR239WP"/>
    <property type="match status" value="1"/>
</dbReference>
<evidence type="ECO:0000256" key="2">
    <source>
        <dbReference type="ARBA" id="ARBA00022723"/>
    </source>
</evidence>
<evidence type="ECO:0000313" key="11">
    <source>
        <dbReference type="Proteomes" id="UP001175353"/>
    </source>
</evidence>
<protein>
    <recommendedName>
        <fullName evidence="12">Multicopper oxidase</fullName>
    </recommendedName>
</protein>
<comment type="caution">
    <text evidence="10">The sequence shown here is derived from an EMBL/GenBank/DDBJ whole genome shotgun (WGS) entry which is preliminary data.</text>
</comment>
<dbReference type="InterPro" id="IPR045087">
    <property type="entry name" value="Cu-oxidase_fam"/>
</dbReference>
<dbReference type="PROSITE" id="PS00079">
    <property type="entry name" value="MULTICOPPER_OXIDASE1"/>
    <property type="match status" value="1"/>
</dbReference>
<evidence type="ECO:0000256" key="3">
    <source>
        <dbReference type="ARBA" id="ARBA00023002"/>
    </source>
</evidence>
<dbReference type="CDD" id="cd13910">
    <property type="entry name" value="CuRO_3_MCO_like_4"/>
    <property type="match status" value="1"/>
</dbReference>
<dbReference type="InterPro" id="IPR001117">
    <property type="entry name" value="Cu-oxidase_2nd"/>
</dbReference>
<evidence type="ECO:0008006" key="12">
    <source>
        <dbReference type="Google" id="ProtNLM"/>
    </source>
</evidence>
<feature type="region of interest" description="Disordered" evidence="5">
    <location>
        <begin position="109"/>
        <end position="128"/>
    </location>
</feature>
<evidence type="ECO:0000259" key="8">
    <source>
        <dbReference type="Pfam" id="PF07731"/>
    </source>
</evidence>
<keyword evidence="2" id="KW-0479">Metal-binding</keyword>
<keyword evidence="6" id="KW-0472">Membrane</keyword>